<keyword evidence="1" id="KW-0175">Coiled coil</keyword>
<protein>
    <submittedName>
        <fullName evidence="4">DNA-binding protein</fullName>
    </submittedName>
</protein>
<dbReference type="Proteomes" id="UP001596111">
    <property type="component" value="Unassembled WGS sequence"/>
</dbReference>
<feature type="region of interest" description="Disordered" evidence="2">
    <location>
        <begin position="291"/>
        <end position="328"/>
    </location>
</feature>
<keyword evidence="5" id="KW-1185">Reference proteome</keyword>
<dbReference type="Pfam" id="PF11740">
    <property type="entry name" value="KfrA_N"/>
    <property type="match status" value="1"/>
</dbReference>
<evidence type="ECO:0000313" key="4">
    <source>
        <dbReference type="EMBL" id="MFC5583355.1"/>
    </source>
</evidence>
<accession>A0ABW0T4L8</accession>
<proteinExistence type="predicted"/>
<evidence type="ECO:0000259" key="3">
    <source>
        <dbReference type="Pfam" id="PF11740"/>
    </source>
</evidence>
<feature type="coiled-coil region" evidence="1">
    <location>
        <begin position="117"/>
        <end position="222"/>
    </location>
</feature>
<evidence type="ECO:0000256" key="2">
    <source>
        <dbReference type="SAM" id="MobiDB-lite"/>
    </source>
</evidence>
<gene>
    <name evidence="4" type="ORF">ACFPPB_19770</name>
</gene>
<organism evidence="4 5">
    <name type="scientific">Rhodanobacter terrae</name>
    <dbReference type="NCBI Taxonomy" id="418647"/>
    <lineage>
        <taxon>Bacteria</taxon>
        <taxon>Pseudomonadati</taxon>
        <taxon>Pseudomonadota</taxon>
        <taxon>Gammaproteobacteria</taxon>
        <taxon>Lysobacterales</taxon>
        <taxon>Rhodanobacteraceae</taxon>
        <taxon>Rhodanobacter</taxon>
    </lineage>
</organism>
<keyword evidence="4" id="KW-0238">DNA-binding</keyword>
<evidence type="ECO:0000256" key="1">
    <source>
        <dbReference type="SAM" id="Coils"/>
    </source>
</evidence>
<dbReference type="GO" id="GO:0003677">
    <property type="term" value="F:DNA binding"/>
    <property type="evidence" value="ECO:0007669"/>
    <property type="project" value="UniProtKB-KW"/>
</dbReference>
<name>A0ABW0T4L8_9GAMM</name>
<evidence type="ECO:0000313" key="5">
    <source>
        <dbReference type="Proteomes" id="UP001596111"/>
    </source>
</evidence>
<feature type="compositionally biased region" description="Polar residues" evidence="2">
    <location>
        <begin position="319"/>
        <end position="328"/>
    </location>
</feature>
<dbReference type="EMBL" id="JBHSNG010000047">
    <property type="protein sequence ID" value="MFC5583355.1"/>
    <property type="molecule type" value="Genomic_DNA"/>
</dbReference>
<comment type="caution">
    <text evidence="4">The sequence shown here is derived from an EMBL/GenBank/DDBJ whole genome shotgun (WGS) entry which is preliminary data.</text>
</comment>
<reference evidence="5" key="1">
    <citation type="journal article" date="2019" name="Int. J. Syst. Evol. Microbiol.">
        <title>The Global Catalogue of Microorganisms (GCM) 10K type strain sequencing project: providing services to taxonomists for standard genome sequencing and annotation.</title>
        <authorList>
            <consortium name="The Broad Institute Genomics Platform"/>
            <consortium name="The Broad Institute Genome Sequencing Center for Infectious Disease"/>
            <person name="Wu L."/>
            <person name="Ma J."/>
        </authorList>
    </citation>
    <scope>NUCLEOTIDE SEQUENCE [LARGE SCALE GENOMIC DNA]</scope>
    <source>
        <strain evidence="5">CGMCC 1.13587</strain>
    </source>
</reference>
<dbReference type="InterPro" id="IPR021104">
    <property type="entry name" value="KfrA_DNA-bd_N"/>
</dbReference>
<dbReference type="RefSeq" id="WP_377330293.1">
    <property type="nucleotide sequence ID" value="NZ_JBHSNG010000047.1"/>
</dbReference>
<sequence length="328" mass="35512">MARGITQDQVNAAADALVTAGERPTVEKIRARLGTGSPNTVTRMLDTWRGELATRLSQVLALPDVPADVGQAFTEVWRLAMAQAGSLAQGALAQEQNALLAAQTSLTQERKIWEIAIAEAQGQAQSAAQACEVAETRLTDVQRLVEQQAGQLAELIQQRDGWQRRAEQLDGAFDTHQSTVAAEREARAAHVRAVEDRAHAEIDRAREETKALQAALRQKERETSVVASRLETAMVSARAAEHLATEHGARAKTLEQQLARMDGLPAALLAAQHALKASTQREVALQAKLDSIPADAKVKPAARKRKPRNVSGARVPARAQTTEQRPNK</sequence>
<feature type="domain" description="KfrA N-terminal DNA-binding" evidence="3">
    <location>
        <begin position="6"/>
        <end position="126"/>
    </location>
</feature>